<dbReference type="EMBL" id="CCCS020000035">
    <property type="protein sequence ID" value="CDQ10499.1"/>
    <property type="molecule type" value="Genomic_DNA"/>
</dbReference>
<dbReference type="CDD" id="cd06257">
    <property type="entry name" value="DnaJ"/>
    <property type="match status" value="1"/>
</dbReference>
<comment type="caution">
    <text evidence="2">The sequence shown here is derived from an EMBL/GenBank/DDBJ whole genome shotgun (WGS) entry which is preliminary data.</text>
</comment>
<dbReference type="InterPro" id="IPR001623">
    <property type="entry name" value="DnaJ_domain"/>
</dbReference>
<proteinExistence type="predicted"/>
<reference evidence="2" key="1">
    <citation type="submission" date="2014-03" db="EMBL/GenBank/DDBJ databases">
        <authorList>
            <person name="Genoscope - CEA"/>
        </authorList>
    </citation>
    <scope>NUCLEOTIDE SEQUENCE [LARGE SCALE GENOMIC DNA]</scope>
    <source>
        <strain evidence="2">CF27</strain>
    </source>
</reference>
<sequence length="99" mass="11556">MKETLLANDHYQTLGLDCSAGTDDIRIAYRILAARCHPDRNHKPEAREEFLRLREAYEVLVDPDSREAYLNREQVRIQEKNIAIDVWESYLGQLIKGNL</sequence>
<dbReference type="PROSITE" id="PS50076">
    <property type="entry name" value="DNAJ_2"/>
    <property type="match status" value="1"/>
</dbReference>
<dbReference type="SMART" id="SM00271">
    <property type="entry name" value="DnaJ"/>
    <property type="match status" value="1"/>
</dbReference>
<evidence type="ECO:0000259" key="1">
    <source>
        <dbReference type="PROSITE" id="PS50076"/>
    </source>
</evidence>
<gene>
    <name evidence="2" type="ORF">AFERRI_400280</name>
</gene>
<protein>
    <submittedName>
        <fullName evidence="2">DnaJ domain-containing protein</fullName>
    </submittedName>
</protein>
<dbReference type="PANTHER" id="PTHR43908">
    <property type="entry name" value="AT29763P-RELATED"/>
    <property type="match status" value="1"/>
</dbReference>
<dbReference type="PRINTS" id="PR00625">
    <property type="entry name" value="JDOMAIN"/>
</dbReference>
<name>A0A060UVE8_9PROT</name>
<dbReference type="Gene3D" id="1.10.287.110">
    <property type="entry name" value="DnaJ domain"/>
    <property type="match status" value="1"/>
</dbReference>
<dbReference type="GO" id="GO:0030544">
    <property type="term" value="F:Hsp70 protein binding"/>
    <property type="evidence" value="ECO:0007669"/>
    <property type="project" value="TreeGrafter"/>
</dbReference>
<evidence type="ECO:0000313" key="2">
    <source>
        <dbReference type="EMBL" id="CDQ10499.1"/>
    </source>
</evidence>
<feature type="domain" description="J" evidence="1">
    <location>
        <begin position="9"/>
        <end position="73"/>
    </location>
</feature>
<dbReference type="SUPFAM" id="SSF46565">
    <property type="entry name" value="Chaperone J-domain"/>
    <property type="match status" value="1"/>
</dbReference>
<dbReference type="InterPro" id="IPR036869">
    <property type="entry name" value="J_dom_sf"/>
</dbReference>
<dbReference type="InterPro" id="IPR051100">
    <property type="entry name" value="DnaJ_subfamily_B/C"/>
</dbReference>
<dbReference type="GO" id="GO:0071218">
    <property type="term" value="P:cellular response to misfolded protein"/>
    <property type="evidence" value="ECO:0007669"/>
    <property type="project" value="TreeGrafter"/>
</dbReference>
<organism evidence="2">
    <name type="scientific">Acidithiobacillus ferrivorans</name>
    <dbReference type="NCBI Taxonomy" id="160808"/>
    <lineage>
        <taxon>Bacteria</taxon>
        <taxon>Pseudomonadati</taxon>
        <taxon>Pseudomonadota</taxon>
        <taxon>Acidithiobacillia</taxon>
        <taxon>Acidithiobacillales</taxon>
        <taxon>Acidithiobacillaceae</taxon>
        <taxon>Acidithiobacillus</taxon>
    </lineage>
</organism>
<dbReference type="AlphaFoldDB" id="A0A060UVE8"/>
<dbReference type="Pfam" id="PF00226">
    <property type="entry name" value="DnaJ"/>
    <property type="match status" value="1"/>
</dbReference>
<reference evidence="2" key="2">
    <citation type="submission" date="2014-07" db="EMBL/GenBank/DDBJ databases">
        <title>Initial genome analysis of the psychrotolerant acidophile Acidithiobacillus ferrivorans CF27: insights into iron and sulfur oxidation pathways and into biofilm formation.</title>
        <authorList>
            <person name="Talla E."/>
            <person name="Hedrich S."/>
            <person name="Mangenot S."/>
            <person name="Ji B."/>
            <person name="Johnson D.B."/>
            <person name="Barbe V."/>
            <person name="Bonnefoy V."/>
        </authorList>
    </citation>
    <scope>NUCLEOTIDE SEQUENCE [LARGE SCALE GENOMIC DNA]</scope>
    <source>
        <strain evidence="2">CF27</strain>
    </source>
</reference>
<dbReference type="PANTHER" id="PTHR43908:SF3">
    <property type="entry name" value="AT29763P-RELATED"/>
    <property type="match status" value="1"/>
</dbReference>
<accession>A0A060UVE8</accession>